<evidence type="ECO:0000313" key="4">
    <source>
        <dbReference type="Proteomes" id="UP001595912"/>
    </source>
</evidence>
<comment type="caution">
    <text evidence="3">The sequence shown here is derived from an EMBL/GenBank/DDBJ whole genome shotgun (WGS) entry which is preliminary data.</text>
</comment>
<dbReference type="InterPro" id="IPR036291">
    <property type="entry name" value="NAD(P)-bd_dom_sf"/>
</dbReference>
<evidence type="ECO:0000313" key="3">
    <source>
        <dbReference type="EMBL" id="MFC5006296.1"/>
    </source>
</evidence>
<dbReference type="InterPro" id="IPR020904">
    <property type="entry name" value="Sc_DH/Rdtase_CS"/>
</dbReference>
<dbReference type="Gene3D" id="3.40.50.720">
    <property type="entry name" value="NAD(P)-binding Rossmann-like Domain"/>
    <property type="match status" value="1"/>
</dbReference>
<dbReference type="PRINTS" id="PR00081">
    <property type="entry name" value="GDHRDH"/>
</dbReference>
<dbReference type="RefSeq" id="WP_380126912.1">
    <property type="nucleotide sequence ID" value="NZ_JBHSIU010000097.1"/>
</dbReference>
<keyword evidence="2" id="KW-0560">Oxidoreductase</keyword>
<evidence type="ECO:0000256" key="1">
    <source>
        <dbReference type="ARBA" id="ARBA00006484"/>
    </source>
</evidence>
<comment type="similarity">
    <text evidence="1">Belongs to the short-chain dehydrogenases/reductases (SDR) family.</text>
</comment>
<protein>
    <submittedName>
        <fullName evidence="3">SDR family NAD(P)-dependent oxidoreductase</fullName>
    </submittedName>
</protein>
<dbReference type="Pfam" id="PF00106">
    <property type="entry name" value="adh_short"/>
    <property type="match status" value="1"/>
</dbReference>
<dbReference type="PANTHER" id="PTHR43157:SF31">
    <property type="entry name" value="PHOSPHATIDYLINOSITOL-GLYCAN BIOSYNTHESIS CLASS F PROTEIN"/>
    <property type="match status" value="1"/>
</dbReference>
<proteinExistence type="inferred from homology"/>
<keyword evidence="4" id="KW-1185">Reference proteome</keyword>
<dbReference type="EMBL" id="JBHSIU010000097">
    <property type="protein sequence ID" value="MFC5006296.1"/>
    <property type="molecule type" value="Genomic_DNA"/>
</dbReference>
<name>A0ABV9WC33_9ACTN</name>
<reference evidence="4" key="1">
    <citation type="journal article" date="2019" name="Int. J. Syst. Evol. Microbiol.">
        <title>The Global Catalogue of Microorganisms (GCM) 10K type strain sequencing project: providing services to taxonomists for standard genome sequencing and annotation.</title>
        <authorList>
            <consortium name="The Broad Institute Genomics Platform"/>
            <consortium name="The Broad Institute Genome Sequencing Center for Infectious Disease"/>
            <person name="Wu L."/>
            <person name="Ma J."/>
        </authorList>
    </citation>
    <scope>NUCLEOTIDE SEQUENCE [LARGE SCALE GENOMIC DNA]</scope>
    <source>
        <strain evidence="4">CGMCC 4.7152</strain>
    </source>
</reference>
<dbReference type="InterPro" id="IPR002347">
    <property type="entry name" value="SDR_fam"/>
</dbReference>
<dbReference type="PROSITE" id="PS00061">
    <property type="entry name" value="ADH_SHORT"/>
    <property type="match status" value="1"/>
</dbReference>
<organism evidence="3 4">
    <name type="scientific">Dactylosporangium cerinum</name>
    <dbReference type="NCBI Taxonomy" id="1434730"/>
    <lineage>
        <taxon>Bacteria</taxon>
        <taxon>Bacillati</taxon>
        <taxon>Actinomycetota</taxon>
        <taxon>Actinomycetes</taxon>
        <taxon>Micromonosporales</taxon>
        <taxon>Micromonosporaceae</taxon>
        <taxon>Dactylosporangium</taxon>
    </lineage>
</organism>
<dbReference type="PANTHER" id="PTHR43157">
    <property type="entry name" value="PHOSPHATIDYLINOSITOL-GLYCAN BIOSYNTHESIS CLASS F PROTEIN-RELATED"/>
    <property type="match status" value="1"/>
</dbReference>
<evidence type="ECO:0000256" key="2">
    <source>
        <dbReference type="ARBA" id="ARBA00023002"/>
    </source>
</evidence>
<gene>
    <name evidence="3" type="ORF">ACFPIJ_51810</name>
</gene>
<dbReference type="SUPFAM" id="SSF51735">
    <property type="entry name" value="NAD(P)-binding Rossmann-fold domains"/>
    <property type="match status" value="1"/>
</dbReference>
<accession>A0ABV9WC33</accession>
<dbReference type="Proteomes" id="UP001595912">
    <property type="component" value="Unassembled WGS sequence"/>
</dbReference>
<sequence length="276" mass="29110">MPFSLPTVVITGATSGIGHATARRLVEGAQVVVHGRTASDADDAAARLVADGADPAGLHTVSADFTRLSDVTAMARELCARHDRIDTLVLNAAVVGPQGRAVTEDGNELSFQVNYLAPYLLTRLLMAPLRAAPRGRVVAVSSALHRSANIDWGDPQRTRFYSPVAAYAQSKLALSMFARAMARDQVGVTAISMHPGVVDTALLPVYSWVGGAVGEAAVLLTRLSWPGFDVVNGAYYDGDVPAAAAALVDNPDAVRRLWKLSVRIIGQDRFAVAQAA</sequence>